<dbReference type="Proteomes" id="UP001501323">
    <property type="component" value="Unassembled WGS sequence"/>
</dbReference>
<keyword evidence="4" id="KW-0472">Membrane</keyword>
<sequence length="620" mass="67676">MDAGTCRAAVLSVLLCIAAAPTHADPGFEARLKRADALRTADAAGFAQALDELDRTAGAATAAQKTKLRLLHVYPLILRGDYATAIRELQAVMAAAGSVDTQYRAGAMLANTYAITRQFERGLKTLNVILPLSGEVTDTDTRHHGYAAAGILYNQVGEFGLGLDHANRILAETPSRRNRCIAGNLKLESMQGLGEAPDEASLQAAITQCRSVGEPILVGFSRTYLARSLFAEGKVAKAIDTLERDLQEVEATGYPRLIGDYHALLAEYRLARGDASAAERHAEAAIAHSATLDSAQSLVSAYRTLYEIADRNGDLRTALQRYRQFSVADKAYFNDVKSREMAYQVVRHQSLQQEQQIALLNQQNALLQLQQRVQQQSVQNSRLGMLMLFLVVAFVVLWAVRTKRVQMSLRRMAETDALTGASNRHHFTRQSEATLAQSAAAGEDAALIMFDLDHFKAINDQYGHAAGDWVLRKVVETCRPVCRQVDCFGRLGGEEFAVLLAGHNLRSALRLADDCRVWIAGIDTTESGHRFRVTASFGITTTRISGYDLTRLLSHADRALYRAKRGGRNQVVAFEEFAPLAPPIDRPPAGEPATEDPEAAETRPSDFPSRGDLTGRAGGA</sequence>
<feature type="domain" description="GGDEF" evidence="6">
    <location>
        <begin position="443"/>
        <end position="576"/>
    </location>
</feature>
<dbReference type="PROSITE" id="PS50887">
    <property type="entry name" value="GGDEF"/>
    <property type="match status" value="1"/>
</dbReference>
<evidence type="ECO:0000256" key="1">
    <source>
        <dbReference type="ARBA" id="ARBA00012528"/>
    </source>
</evidence>
<keyword evidence="5" id="KW-0732">Signal</keyword>
<dbReference type="NCBIfam" id="TIGR00254">
    <property type="entry name" value="GGDEF"/>
    <property type="match status" value="1"/>
</dbReference>
<reference evidence="8" key="1">
    <citation type="journal article" date="2019" name="Int. J. Syst. Evol. Microbiol.">
        <title>The Global Catalogue of Microorganisms (GCM) 10K type strain sequencing project: providing services to taxonomists for standard genome sequencing and annotation.</title>
        <authorList>
            <consortium name="The Broad Institute Genomics Platform"/>
            <consortium name="The Broad Institute Genome Sequencing Center for Infectious Disease"/>
            <person name="Wu L."/>
            <person name="Ma J."/>
        </authorList>
    </citation>
    <scope>NUCLEOTIDE SEQUENCE [LARGE SCALE GENOMIC DNA]</scope>
    <source>
        <strain evidence="8">JCM 18392</strain>
    </source>
</reference>
<evidence type="ECO:0000256" key="3">
    <source>
        <dbReference type="SAM" id="MobiDB-lite"/>
    </source>
</evidence>
<evidence type="ECO:0000256" key="4">
    <source>
        <dbReference type="SAM" id="Phobius"/>
    </source>
</evidence>
<dbReference type="InterPro" id="IPR043128">
    <property type="entry name" value="Rev_trsase/Diguanyl_cyclase"/>
</dbReference>
<feature type="signal peptide" evidence="5">
    <location>
        <begin position="1"/>
        <end position="24"/>
    </location>
</feature>
<feature type="region of interest" description="Disordered" evidence="3">
    <location>
        <begin position="579"/>
        <end position="620"/>
    </location>
</feature>
<evidence type="ECO:0000256" key="5">
    <source>
        <dbReference type="SAM" id="SignalP"/>
    </source>
</evidence>
<evidence type="ECO:0000313" key="7">
    <source>
        <dbReference type="EMBL" id="GAA4867679.1"/>
    </source>
</evidence>
<feature type="chain" id="PRO_5047364267" description="diguanylate cyclase" evidence="5">
    <location>
        <begin position="25"/>
        <end position="620"/>
    </location>
</feature>
<dbReference type="EMBL" id="BAABJY010000002">
    <property type="protein sequence ID" value="GAA4867679.1"/>
    <property type="molecule type" value="Genomic_DNA"/>
</dbReference>
<keyword evidence="4" id="KW-1133">Transmembrane helix</keyword>
<protein>
    <recommendedName>
        <fullName evidence="1">diguanylate cyclase</fullName>
        <ecNumber evidence="1">2.7.7.65</ecNumber>
    </recommendedName>
</protein>
<dbReference type="Gene3D" id="3.30.70.270">
    <property type="match status" value="1"/>
</dbReference>
<dbReference type="Pfam" id="PF00990">
    <property type="entry name" value="GGDEF"/>
    <property type="match status" value="1"/>
</dbReference>
<comment type="catalytic activity">
    <reaction evidence="2">
        <text>2 GTP = 3',3'-c-di-GMP + 2 diphosphate</text>
        <dbReference type="Rhea" id="RHEA:24898"/>
        <dbReference type="ChEBI" id="CHEBI:33019"/>
        <dbReference type="ChEBI" id="CHEBI:37565"/>
        <dbReference type="ChEBI" id="CHEBI:58805"/>
        <dbReference type="EC" id="2.7.7.65"/>
    </reaction>
</comment>
<dbReference type="CDD" id="cd01949">
    <property type="entry name" value="GGDEF"/>
    <property type="match status" value="1"/>
</dbReference>
<name>A0ABP9E599_9GAMM</name>
<dbReference type="EC" id="2.7.7.65" evidence="1"/>
<evidence type="ECO:0000256" key="2">
    <source>
        <dbReference type="ARBA" id="ARBA00034247"/>
    </source>
</evidence>
<accession>A0ABP9E599</accession>
<comment type="caution">
    <text evidence="7">The sequence shown here is derived from an EMBL/GenBank/DDBJ whole genome shotgun (WGS) entry which is preliminary data.</text>
</comment>
<dbReference type="InterPro" id="IPR011990">
    <property type="entry name" value="TPR-like_helical_dom_sf"/>
</dbReference>
<dbReference type="InterPro" id="IPR029787">
    <property type="entry name" value="Nucleotide_cyclase"/>
</dbReference>
<evidence type="ECO:0000313" key="8">
    <source>
        <dbReference type="Proteomes" id="UP001501323"/>
    </source>
</evidence>
<dbReference type="PANTHER" id="PTHR45138">
    <property type="entry name" value="REGULATORY COMPONENTS OF SENSORY TRANSDUCTION SYSTEM"/>
    <property type="match status" value="1"/>
</dbReference>
<dbReference type="InterPro" id="IPR050469">
    <property type="entry name" value="Diguanylate_Cyclase"/>
</dbReference>
<feature type="transmembrane region" description="Helical" evidence="4">
    <location>
        <begin position="383"/>
        <end position="400"/>
    </location>
</feature>
<dbReference type="RefSeq" id="WP_345295344.1">
    <property type="nucleotide sequence ID" value="NZ_BAABJY010000002.1"/>
</dbReference>
<keyword evidence="4" id="KW-0812">Transmembrane</keyword>
<keyword evidence="8" id="KW-1185">Reference proteome</keyword>
<feature type="compositionally biased region" description="Pro residues" evidence="3">
    <location>
        <begin position="580"/>
        <end position="590"/>
    </location>
</feature>
<dbReference type="PANTHER" id="PTHR45138:SF9">
    <property type="entry name" value="DIGUANYLATE CYCLASE DGCM-RELATED"/>
    <property type="match status" value="1"/>
</dbReference>
<dbReference type="InterPro" id="IPR000160">
    <property type="entry name" value="GGDEF_dom"/>
</dbReference>
<dbReference type="SUPFAM" id="SSF48452">
    <property type="entry name" value="TPR-like"/>
    <property type="match status" value="1"/>
</dbReference>
<dbReference type="SUPFAM" id="SSF55073">
    <property type="entry name" value="Nucleotide cyclase"/>
    <property type="match status" value="1"/>
</dbReference>
<gene>
    <name evidence="7" type="ORF">GCM10023332_20070</name>
</gene>
<dbReference type="Gene3D" id="1.25.40.10">
    <property type="entry name" value="Tetratricopeptide repeat domain"/>
    <property type="match status" value="1"/>
</dbReference>
<evidence type="ECO:0000259" key="6">
    <source>
        <dbReference type="PROSITE" id="PS50887"/>
    </source>
</evidence>
<organism evidence="7 8">
    <name type="scientific">Luteimonas vadosa</name>
    <dbReference type="NCBI Taxonomy" id="1165507"/>
    <lineage>
        <taxon>Bacteria</taxon>
        <taxon>Pseudomonadati</taxon>
        <taxon>Pseudomonadota</taxon>
        <taxon>Gammaproteobacteria</taxon>
        <taxon>Lysobacterales</taxon>
        <taxon>Lysobacteraceae</taxon>
        <taxon>Luteimonas</taxon>
    </lineage>
</organism>
<proteinExistence type="predicted"/>
<dbReference type="SMART" id="SM00267">
    <property type="entry name" value="GGDEF"/>
    <property type="match status" value="1"/>
</dbReference>